<accession>A0ABD3NAV6</accession>
<protein>
    <recommendedName>
        <fullName evidence="3">Methyltransferase domain-containing protein</fullName>
    </recommendedName>
</protein>
<dbReference type="AlphaFoldDB" id="A0ABD3NAV6"/>
<dbReference type="InterPro" id="IPR029063">
    <property type="entry name" value="SAM-dependent_MTases_sf"/>
</dbReference>
<evidence type="ECO:0000313" key="1">
    <source>
        <dbReference type="EMBL" id="KAL3773208.1"/>
    </source>
</evidence>
<dbReference type="PANTHER" id="PTHR38451">
    <property type="entry name" value="TRNA (ADENINE(22)-N(1))-METHYLTRANSFERASE"/>
    <property type="match status" value="1"/>
</dbReference>
<organism evidence="1 2">
    <name type="scientific">Cyclotella atomus</name>
    <dbReference type="NCBI Taxonomy" id="382360"/>
    <lineage>
        <taxon>Eukaryota</taxon>
        <taxon>Sar</taxon>
        <taxon>Stramenopiles</taxon>
        <taxon>Ochrophyta</taxon>
        <taxon>Bacillariophyta</taxon>
        <taxon>Coscinodiscophyceae</taxon>
        <taxon>Thalassiosirophycidae</taxon>
        <taxon>Stephanodiscales</taxon>
        <taxon>Stephanodiscaceae</taxon>
        <taxon>Cyclotella</taxon>
    </lineage>
</organism>
<dbReference type="PANTHER" id="PTHR38451:SF1">
    <property type="entry name" value="TRNA (ADENINE(22)-N(1))-METHYLTRANSFERASE"/>
    <property type="match status" value="1"/>
</dbReference>
<proteinExistence type="predicted"/>
<dbReference type="Proteomes" id="UP001530400">
    <property type="component" value="Unassembled WGS sequence"/>
</dbReference>
<dbReference type="Gene3D" id="3.40.50.150">
    <property type="entry name" value="Vaccinia Virus protein VP39"/>
    <property type="match status" value="1"/>
</dbReference>
<keyword evidence="2" id="KW-1185">Reference proteome</keyword>
<comment type="caution">
    <text evidence="1">The sequence shown here is derived from an EMBL/GenBank/DDBJ whole genome shotgun (WGS) entry which is preliminary data.</text>
</comment>
<dbReference type="EMBL" id="JALLPJ020001243">
    <property type="protein sequence ID" value="KAL3773208.1"/>
    <property type="molecule type" value="Genomic_DNA"/>
</dbReference>
<gene>
    <name evidence="1" type="ORF">ACHAWO_006330</name>
</gene>
<evidence type="ECO:0000313" key="2">
    <source>
        <dbReference type="Proteomes" id="UP001530400"/>
    </source>
</evidence>
<evidence type="ECO:0008006" key="3">
    <source>
        <dbReference type="Google" id="ProtNLM"/>
    </source>
</evidence>
<reference evidence="1 2" key="1">
    <citation type="submission" date="2024-10" db="EMBL/GenBank/DDBJ databases">
        <title>Updated reference genomes for cyclostephanoid diatoms.</title>
        <authorList>
            <person name="Roberts W.R."/>
            <person name="Alverson A.J."/>
        </authorList>
    </citation>
    <scope>NUCLEOTIDE SEQUENCE [LARGE SCALE GENOMIC DNA]</scope>
    <source>
        <strain evidence="1 2">AJA010-31</strain>
    </source>
</reference>
<sequence length="306" mass="34442">MEMLSSSRRSFNRTWARMSPLMDLVVSASMQVGEHVLKDETNIQSTARLRSIADIGCDHGLLSLSLASMAWSASQSLDVGTYRSDISSNALSSAILSLDKVNESLSRSAISDTSNKEDIDELGSIKLPIDFRVGNGLITLEPGEADGVILAGMGVHTMIEILTGSNALDVLGTNYLFLQPTNSRPRHLLLLYDALQNDGHQWELRDENIVFLGGRWYINSYFKRRQACKTATTHYLGDFLSKDDIISRAAYESYVTHHINWLRQDYSSKAQLEIDDERWLNHVCKCNANAGWRDDCEWIRSNKIYK</sequence>
<dbReference type="Pfam" id="PF12847">
    <property type="entry name" value="Methyltransf_18"/>
    <property type="match status" value="1"/>
</dbReference>
<name>A0ABD3NAV6_9STRA</name>